<evidence type="ECO:0000313" key="1">
    <source>
        <dbReference type="Proteomes" id="UP000887563"/>
    </source>
</evidence>
<dbReference type="AlphaFoldDB" id="A0A914MTB5"/>
<protein>
    <submittedName>
        <fullName evidence="2">Uncharacterized protein</fullName>
    </submittedName>
</protein>
<evidence type="ECO:0000313" key="2">
    <source>
        <dbReference type="WBParaSite" id="Minc3s02112g28357"/>
    </source>
</evidence>
<dbReference type="WBParaSite" id="Minc3s02112g28357">
    <property type="protein sequence ID" value="Minc3s02112g28357"/>
    <property type="gene ID" value="Minc3s02112g28357"/>
</dbReference>
<proteinExistence type="predicted"/>
<accession>A0A914MTB5</accession>
<name>A0A914MTB5_MELIC</name>
<reference evidence="2" key="1">
    <citation type="submission" date="2022-11" db="UniProtKB">
        <authorList>
            <consortium name="WormBaseParasite"/>
        </authorList>
    </citation>
    <scope>IDENTIFICATION</scope>
</reference>
<organism evidence="1 2">
    <name type="scientific">Meloidogyne incognita</name>
    <name type="common">Southern root-knot nematode worm</name>
    <name type="synonym">Oxyuris incognita</name>
    <dbReference type="NCBI Taxonomy" id="6306"/>
    <lineage>
        <taxon>Eukaryota</taxon>
        <taxon>Metazoa</taxon>
        <taxon>Ecdysozoa</taxon>
        <taxon>Nematoda</taxon>
        <taxon>Chromadorea</taxon>
        <taxon>Rhabditida</taxon>
        <taxon>Tylenchina</taxon>
        <taxon>Tylenchomorpha</taxon>
        <taxon>Tylenchoidea</taxon>
        <taxon>Meloidogynidae</taxon>
        <taxon>Meloidogyninae</taxon>
        <taxon>Meloidogyne</taxon>
        <taxon>Meloidogyne incognita group</taxon>
    </lineage>
</organism>
<keyword evidence="1" id="KW-1185">Reference proteome</keyword>
<dbReference type="Proteomes" id="UP000887563">
    <property type="component" value="Unplaced"/>
</dbReference>
<sequence length="63" mass="6961">MYRNSLPNFKKSSTSRNGFKVRTQQRIGNISNLLNQINTDVLSLNNYSSSDSLASIPPNTGSL</sequence>